<dbReference type="Gene3D" id="3.10.50.40">
    <property type="match status" value="1"/>
</dbReference>
<evidence type="ECO:0000256" key="4">
    <source>
        <dbReference type="ARBA" id="ARBA00031484"/>
    </source>
</evidence>
<feature type="signal peptide" evidence="7">
    <location>
        <begin position="1"/>
        <end position="24"/>
    </location>
</feature>
<feature type="region of interest" description="Disordered" evidence="6">
    <location>
        <begin position="25"/>
        <end position="54"/>
    </location>
</feature>
<evidence type="ECO:0000256" key="1">
    <source>
        <dbReference type="ARBA" id="ARBA00007656"/>
    </source>
</evidence>
<dbReference type="PROSITE" id="PS50198">
    <property type="entry name" value="PPIC_PPIASE_2"/>
    <property type="match status" value="1"/>
</dbReference>
<evidence type="ECO:0000256" key="5">
    <source>
        <dbReference type="PROSITE-ProRule" id="PRU00278"/>
    </source>
</evidence>
<evidence type="ECO:0000259" key="8">
    <source>
        <dbReference type="PROSITE" id="PS50198"/>
    </source>
</evidence>
<comment type="similarity">
    <text evidence="1">Belongs to the PpiC/parvulin rotamase family.</text>
</comment>
<dbReference type="AlphaFoldDB" id="A0A5D3K3R7"/>
<comment type="caution">
    <text evidence="9">The sequence shown here is derived from an EMBL/GenBank/DDBJ whole genome shotgun (WGS) entry which is preliminary data.</text>
</comment>
<name>A0A5D3K3R7_9BRAD</name>
<evidence type="ECO:0000256" key="2">
    <source>
        <dbReference type="ARBA" id="ARBA00018370"/>
    </source>
</evidence>
<dbReference type="RefSeq" id="WP_148777065.1">
    <property type="nucleotide sequence ID" value="NZ_VSSS01000061.1"/>
</dbReference>
<feature type="compositionally biased region" description="Low complexity" evidence="6">
    <location>
        <begin position="36"/>
        <end position="48"/>
    </location>
</feature>
<dbReference type="EMBL" id="VSSS01000061">
    <property type="protein sequence ID" value="TYL89352.1"/>
    <property type="molecule type" value="Genomic_DNA"/>
</dbReference>
<dbReference type="PANTHER" id="PTHR47245:SF3">
    <property type="entry name" value="PEPTIDYL-PROLYL CIS-TRANS ISOMERASE, PPIC-TYPE-RELATED"/>
    <property type="match status" value="1"/>
</dbReference>
<dbReference type="InterPro" id="IPR000297">
    <property type="entry name" value="PPIase_PpiC"/>
</dbReference>
<dbReference type="SUPFAM" id="SSF54534">
    <property type="entry name" value="FKBP-like"/>
    <property type="match status" value="1"/>
</dbReference>
<gene>
    <name evidence="9" type="ORF">FXB40_36250</name>
</gene>
<dbReference type="GO" id="GO:0003755">
    <property type="term" value="F:peptidyl-prolyl cis-trans isomerase activity"/>
    <property type="evidence" value="ECO:0007669"/>
    <property type="project" value="UniProtKB-KW"/>
</dbReference>
<protein>
    <recommendedName>
        <fullName evidence="2">Parvulin-like PPIase</fullName>
    </recommendedName>
    <alternativeName>
        <fullName evidence="3">Peptidyl-prolyl cis-trans isomerase plp</fullName>
    </alternativeName>
    <alternativeName>
        <fullName evidence="4">Rotamase plp</fullName>
    </alternativeName>
</protein>
<sequence>MTHHALRTVMLAGALLAMASAALAQTRNPPQPTRPAPAATAPARPPAAEDASAVKSGEVIARVGDSDVTAEEVRATLQLLDARQQAAMAHDPALLSQTVRAILANRLVLREASAKKWEQQPAVVAQLARARESLIVETYLQSVTAPPDSFPSEAEIKSVYDANAGALLVPRRFRLAQILVSVAKDADKATEDTARKKLDDVVRKLKQAGADFAAIARSSSEDTASAEKEGEIGWVTEPDLRTEIRGQVTGLPKAGVTDPIRLEDGWHVLKLLDTEAAHSRPLAEVRDALVQRMRAERIEANRRAYVAELLKQSPPVVNEIALSKLLEAKPEAAPSR</sequence>
<dbReference type="InterPro" id="IPR050245">
    <property type="entry name" value="PrsA_foldase"/>
</dbReference>
<keyword evidence="10" id="KW-1185">Reference proteome</keyword>
<dbReference type="InterPro" id="IPR027304">
    <property type="entry name" value="Trigger_fact/SurA_dom_sf"/>
</dbReference>
<accession>A0A5D3K3R7</accession>
<keyword evidence="5" id="KW-0697">Rotamase</keyword>
<organism evidence="9 10">
    <name type="scientific">Bradyrhizobium rifense</name>
    <dbReference type="NCBI Taxonomy" id="515499"/>
    <lineage>
        <taxon>Bacteria</taxon>
        <taxon>Pseudomonadati</taxon>
        <taxon>Pseudomonadota</taxon>
        <taxon>Alphaproteobacteria</taxon>
        <taxon>Hyphomicrobiales</taxon>
        <taxon>Nitrobacteraceae</taxon>
        <taxon>Bradyrhizobium</taxon>
    </lineage>
</organism>
<evidence type="ECO:0000256" key="3">
    <source>
        <dbReference type="ARBA" id="ARBA00030642"/>
    </source>
</evidence>
<dbReference type="PANTHER" id="PTHR47245">
    <property type="entry name" value="PEPTIDYLPROLYL ISOMERASE"/>
    <property type="match status" value="1"/>
</dbReference>
<feature type="chain" id="PRO_5023017305" description="Parvulin-like PPIase" evidence="7">
    <location>
        <begin position="25"/>
        <end position="336"/>
    </location>
</feature>
<keyword evidence="5 9" id="KW-0413">Isomerase</keyword>
<evidence type="ECO:0000256" key="7">
    <source>
        <dbReference type="SAM" id="SignalP"/>
    </source>
</evidence>
<dbReference type="SUPFAM" id="SSF109998">
    <property type="entry name" value="Triger factor/SurA peptide-binding domain-like"/>
    <property type="match status" value="1"/>
</dbReference>
<evidence type="ECO:0000313" key="9">
    <source>
        <dbReference type="EMBL" id="TYL89352.1"/>
    </source>
</evidence>
<dbReference type="OrthoDB" id="9812372at2"/>
<dbReference type="InterPro" id="IPR046357">
    <property type="entry name" value="PPIase_dom_sf"/>
</dbReference>
<evidence type="ECO:0000313" key="10">
    <source>
        <dbReference type="Proteomes" id="UP000324758"/>
    </source>
</evidence>
<proteinExistence type="inferred from homology"/>
<feature type="domain" description="PpiC" evidence="8">
    <location>
        <begin position="170"/>
        <end position="273"/>
    </location>
</feature>
<evidence type="ECO:0000256" key="6">
    <source>
        <dbReference type="SAM" id="MobiDB-lite"/>
    </source>
</evidence>
<reference evidence="9 10" key="1">
    <citation type="submission" date="2019-08" db="EMBL/GenBank/DDBJ databases">
        <title>Bradyrhizobium hipponensis sp. nov., a rhizobium isolated from a Lupinus angustifolius root nodule in Tunisia.</title>
        <authorList>
            <person name="Off K."/>
            <person name="Rejili M."/>
            <person name="Mars M."/>
            <person name="Brachmann A."/>
            <person name="Marin M."/>
        </authorList>
    </citation>
    <scope>NUCLEOTIDE SEQUENCE [LARGE SCALE GENOMIC DNA]</scope>
    <source>
        <strain evidence="9 10">CTAW71</strain>
    </source>
</reference>
<dbReference type="Proteomes" id="UP000324758">
    <property type="component" value="Unassembled WGS sequence"/>
</dbReference>
<dbReference type="Pfam" id="PF00639">
    <property type="entry name" value="Rotamase"/>
    <property type="match status" value="1"/>
</dbReference>
<keyword evidence="7" id="KW-0732">Signal</keyword>